<dbReference type="InterPro" id="IPR055430">
    <property type="entry name" value="HAT_Syf1_CNRKL1_C"/>
</dbReference>
<dbReference type="PANTHER" id="PTHR11246:SF19">
    <property type="entry name" value="OS06G0235800 PROTEIN"/>
    <property type="match status" value="1"/>
</dbReference>
<dbReference type="AlphaFoldDB" id="J3MCR9"/>
<dbReference type="InterPro" id="IPR056350">
    <property type="entry name" value="HAT_Syf1_central"/>
</dbReference>
<evidence type="ECO:0000256" key="4">
    <source>
        <dbReference type="ARBA" id="ARBA00022728"/>
    </source>
</evidence>
<feature type="domain" description="Pre-mRNA-splicing factor Syf1/CRNKL1-like C-terminal HAT-repeats" evidence="9">
    <location>
        <begin position="316"/>
        <end position="676"/>
    </location>
</feature>
<accession>J3MCR9</accession>
<dbReference type="InterPro" id="IPR045075">
    <property type="entry name" value="Syf1-like"/>
</dbReference>
<dbReference type="Proteomes" id="UP000006038">
    <property type="component" value="Chromosome 6"/>
</dbReference>
<dbReference type="Pfam" id="PF23233">
    <property type="entry name" value="HAT_Syf1_CNRKL1_N"/>
    <property type="match status" value="1"/>
</dbReference>
<evidence type="ECO:0000259" key="8">
    <source>
        <dbReference type="Pfam" id="PF23220"/>
    </source>
</evidence>
<comment type="similarity">
    <text evidence="2">Belongs to the crooked-neck family.</text>
</comment>
<organism evidence="11">
    <name type="scientific">Oryza brachyantha</name>
    <name type="common">malo sina</name>
    <dbReference type="NCBI Taxonomy" id="4533"/>
    <lineage>
        <taxon>Eukaryota</taxon>
        <taxon>Viridiplantae</taxon>
        <taxon>Streptophyta</taxon>
        <taxon>Embryophyta</taxon>
        <taxon>Tracheophyta</taxon>
        <taxon>Spermatophyta</taxon>
        <taxon>Magnoliopsida</taxon>
        <taxon>Liliopsida</taxon>
        <taxon>Poales</taxon>
        <taxon>Poaceae</taxon>
        <taxon>BOP clade</taxon>
        <taxon>Oryzoideae</taxon>
        <taxon>Oryzeae</taxon>
        <taxon>Oryzinae</taxon>
        <taxon>Oryza</taxon>
    </lineage>
</organism>
<dbReference type="GO" id="GO:0071007">
    <property type="term" value="C:U2-type catalytic step 2 spliceosome"/>
    <property type="evidence" value="ECO:0007669"/>
    <property type="project" value="TreeGrafter"/>
</dbReference>
<keyword evidence="5" id="KW-0677">Repeat</keyword>
<keyword evidence="3" id="KW-0507">mRNA processing</keyword>
<evidence type="ECO:0000259" key="10">
    <source>
        <dbReference type="Pfam" id="PF23233"/>
    </source>
</evidence>
<dbReference type="PANTHER" id="PTHR11246">
    <property type="entry name" value="PRE-MRNA SPLICING FACTOR"/>
    <property type="match status" value="1"/>
</dbReference>
<feature type="domain" description="Pre-mRNA-splicing factor SYF1 central HAT repeats" evidence="8">
    <location>
        <begin position="103"/>
        <end position="314"/>
    </location>
</feature>
<dbReference type="STRING" id="4533.J3MCR9"/>
<evidence type="ECO:0000256" key="3">
    <source>
        <dbReference type="ARBA" id="ARBA00022664"/>
    </source>
</evidence>
<protein>
    <recommendedName>
        <fullName evidence="13">Suppressor of forked domain-containing protein</fullName>
    </recommendedName>
</protein>
<evidence type="ECO:0000256" key="6">
    <source>
        <dbReference type="ARBA" id="ARBA00023187"/>
    </source>
</evidence>
<evidence type="ECO:0000256" key="7">
    <source>
        <dbReference type="ARBA" id="ARBA00023242"/>
    </source>
</evidence>
<keyword evidence="12" id="KW-1185">Reference proteome</keyword>
<dbReference type="HOGENOM" id="CLU_007736_0_0_1"/>
<dbReference type="Gene3D" id="1.25.40.10">
    <property type="entry name" value="Tetratricopeptide repeat domain"/>
    <property type="match status" value="3"/>
</dbReference>
<dbReference type="OMA" id="AWHARAK"/>
<dbReference type="Gramene" id="OB06G18130.1">
    <property type="protein sequence ID" value="OB06G18130.1"/>
    <property type="gene ID" value="OB06G18130"/>
</dbReference>
<keyword evidence="4" id="KW-0747">Spliceosome</keyword>
<dbReference type="EnsemblPlants" id="OB06G18130.1">
    <property type="protein sequence ID" value="OB06G18130.1"/>
    <property type="gene ID" value="OB06G18130"/>
</dbReference>
<sequence length="712" mass="78988">MVVISPEDVPYEEDVLRQPSRLRGWTRYLSAISGAPLAKRSAVYERALRALPGSYKLWHAYLTELAGAAPAPALNSAFERALAAGMSRMPRVWEIASSPAHTEDFVAFLVSAGRWREAADHLAAAVNDGGFVSVKGRTERQLLLDLCDLIAQHPEEVAGLAVDAVIRGSIRMFPDEAGSLWTSLAGHYARVGLHGKARDVFEEGVSTATTVKNFRLVFEAYLHFEHAMADLELGEHAHAEKSSLGQGCWLADRDDGDMALARLERLLKRRPELLSRVQLRQNPHDVQAWHARAKLFDEDPGRKAATYVEAVKTVEPAKATGKPPHTLWLALARMYEECGLLESAREVLRRSTQASFTAEDHLAAVWCEWAEMELRQHNASKAIELIQQATSEPPLDVRRRVAAASEGGDGEPVQTKLRRSLRLWCFYADLMETHGSPESTCAAVYERMHELGLITPPLVLRHAALLEQLGRFEDAFRVYERGVRSFKHPHGEAILAAYLTKSVERLGASKPERVRELFDDVVRQAPAEKKKAVYMQYAEFEEGFGLAKRALKVYGEAAAAVPGRDKLAVYEAYIARATAASGVLAAREIYRHAIVNGGLPDADSRALCLRLADLEIGLGEVHRARALYVYAGGFADPAAHPDFWRRWNDFEARHGDECTFREMLRVKRTMAAATAAVPQMDAAATPKRPLQFACAADYAGGFAEQCKRRRLV</sequence>
<name>J3MCR9_ORYBR</name>
<evidence type="ECO:0000313" key="11">
    <source>
        <dbReference type="EnsemblPlants" id="OB06G18130.1"/>
    </source>
</evidence>
<evidence type="ECO:0000256" key="5">
    <source>
        <dbReference type="ARBA" id="ARBA00022737"/>
    </source>
</evidence>
<dbReference type="eggNOG" id="KOG2047">
    <property type="taxonomic scope" value="Eukaryota"/>
</dbReference>
<reference evidence="11" key="1">
    <citation type="journal article" date="2013" name="Nat. Commun.">
        <title>Whole-genome sequencing of Oryza brachyantha reveals mechanisms underlying Oryza genome evolution.</title>
        <authorList>
            <person name="Chen J."/>
            <person name="Huang Q."/>
            <person name="Gao D."/>
            <person name="Wang J."/>
            <person name="Lang Y."/>
            <person name="Liu T."/>
            <person name="Li B."/>
            <person name="Bai Z."/>
            <person name="Luis Goicoechea J."/>
            <person name="Liang C."/>
            <person name="Chen C."/>
            <person name="Zhang W."/>
            <person name="Sun S."/>
            <person name="Liao Y."/>
            <person name="Zhang X."/>
            <person name="Yang L."/>
            <person name="Song C."/>
            <person name="Wang M."/>
            <person name="Shi J."/>
            <person name="Liu G."/>
            <person name="Liu J."/>
            <person name="Zhou H."/>
            <person name="Zhou W."/>
            <person name="Yu Q."/>
            <person name="An N."/>
            <person name="Chen Y."/>
            <person name="Cai Q."/>
            <person name="Wang B."/>
            <person name="Liu B."/>
            <person name="Min J."/>
            <person name="Huang Y."/>
            <person name="Wu H."/>
            <person name="Li Z."/>
            <person name="Zhang Y."/>
            <person name="Yin Y."/>
            <person name="Song W."/>
            <person name="Jiang J."/>
            <person name="Jackson S.A."/>
            <person name="Wing R.A."/>
            <person name="Wang J."/>
            <person name="Chen M."/>
        </authorList>
    </citation>
    <scope>NUCLEOTIDE SEQUENCE [LARGE SCALE GENOMIC DNA]</scope>
    <source>
        <strain evidence="11">cv. IRGC 101232</strain>
    </source>
</reference>
<dbReference type="InterPro" id="IPR011990">
    <property type="entry name" value="TPR-like_helical_dom_sf"/>
</dbReference>
<dbReference type="InterPro" id="IPR055433">
    <property type="entry name" value="HAT_Syf1-like_N"/>
</dbReference>
<comment type="subcellular location">
    <subcellularLocation>
        <location evidence="1">Nucleus</location>
    </subcellularLocation>
</comment>
<evidence type="ECO:0000259" key="9">
    <source>
        <dbReference type="Pfam" id="PF23231"/>
    </source>
</evidence>
<dbReference type="FunFam" id="1.25.40.10:FF:000137">
    <property type="entry name" value="Pre-mRNA-splicing factor syf1"/>
    <property type="match status" value="1"/>
</dbReference>
<dbReference type="GO" id="GO:0000974">
    <property type="term" value="C:Prp19 complex"/>
    <property type="evidence" value="ECO:0007669"/>
    <property type="project" value="TreeGrafter"/>
</dbReference>
<reference evidence="11" key="2">
    <citation type="submission" date="2013-04" db="UniProtKB">
        <authorList>
            <consortium name="EnsemblPlants"/>
        </authorList>
    </citation>
    <scope>IDENTIFICATION</scope>
</reference>
<evidence type="ECO:0000256" key="2">
    <source>
        <dbReference type="ARBA" id="ARBA00008644"/>
    </source>
</evidence>
<keyword evidence="6" id="KW-0508">mRNA splicing</keyword>
<dbReference type="InterPro" id="IPR003107">
    <property type="entry name" value="HAT"/>
</dbReference>
<dbReference type="GO" id="GO:0071014">
    <property type="term" value="C:post-mRNA release spliceosomal complex"/>
    <property type="evidence" value="ECO:0007669"/>
    <property type="project" value="TreeGrafter"/>
</dbReference>
<dbReference type="Pfam" id="PF23231">
    <property type="entry name" value="HAT_Syf1_CNRKL1_C"/>
    <property type="match status" value="1"/>
</dbReference>
<dbReference type="SMART" id="SM00386">
    <property type="entry name" value="HAT"/>
    <property type="match status" value="6"/>
</dbReference>
<dbReference type="SUPFAM" id="SSF48452">
    <property type="entry name" value="TPR-like"/>
    <property type="match status" value="4"/>
</dbReference>
<proteinExistence type="inferred from homology"/>
<evidence type="ECO:0000256" key="1">
    <source>
        <dbReference type="ARBA" id="ARBA00004123"/>
    </source>
</evidence>
<evidence type="ECO:0008006" key="13">
    <source>
        <dbReference type="Google" id="ProtNLM"/>
    </source>
</evidence>
<feature type="domain" description="Pre-mRNA-splicing factor Syf1-like N-terminal HAT-repeats" evidence="10">
    <location>
        <begin position="7"/>
        <end position="94"/>
    </location>
</feature>
<dbReference type="GO" id="GO:0000349">
    <property type="term" value="P:generation of catalytic spliceosome for first transesterification step"/>
    <property type="evidence" value="ECO:0007669"/>
    <property type="project" value="TreeGrafter"/>
</dbReference>
<keyword evidence="7" id="KW-0539">Nucleus</keyword>
<dbReference type="Pfam" id="PF23220">
    <property type="entry name" value="HAT_Syf1_M"/>
    <property type="match status" value="1"/>
</dbReference>
<evidence type="ECO:0000313" key="12">
    <source>
        <dbReference type="Proteomes" id="UP000006038"/>
    </source>
</evidence>